<proteinExistence type="predicted"/>
<evidence type="ECO:0000313" key="2">
    <source>
        <dbReference type="EMBL" id="KAF8570590.1"/>
    </source>
</evidence>
<feature type="domain" description="SOCS box" evidence="1">
    <location>
        <begin position="209"/>
        <end position="267"/>
    </location>
</feature>
<dbReference type="GO" id="GO:0035556">
    <property type="term" value="P:intracellular signal transduction"/>
    <property type="evidence" value="ECO:0007669"/>
    <property type="project" value="InterPro"/>
</dbReference>
<dbReference type="AlphaFoldDB" id="A0A8T0DSK8"/>
<evidence type="ECO:0000313" key="3">
    <source>
        <dbReference type="Proteomes" id="UP000699462"/>
    </source>
</evidence>
<dbReference type="InterPro" id="IPR036036">
    <property type="entry name" value="SOCS_box-like_dom_sf"/>
</dbReference>
<dbReference type="Proteomes" id="UP000699462">
    <property type="component" value="Unassembled WGS sequence"/>
</dbReference>
<evidence type="ECO:0000259" key="1">
    <source>
        <dbReference type="PROSITE" id="PS50225"/>
    </source>
</evidence>
<accession>A0A8T0DSK8</accession>
<dbReference type="InterPro" id="IPR001496">
    <property type="entry name" value="SOCS_box"/>
</dbReference>
<sequence>MGNKATRVDHSEELNPIGRSRIVPILANDDQEALASFLKIYKSDHKWVDRGYSILFVDRRAKRTILHFLQHTTRGAIRNRMRSSLYGTPATFACGHSIALIFEMFLANPDLCDFDLMLAVKSLESDRHSTVDNEVNFTLWPIRPVDPHDGLIHSLECRDYPHCLAEYLEAARENNLDAIQKFENLFQIWKFHRFRIDNEGQHPRHSVWSPLSLKAFCRMAIRRHMVNRTMPNISNSQNFLYYNYAYNVKSLRLPDNLQRFLLYYELWPSHRWTNVGVWYRPKRQRCIPCTLPRFGQGVIVKHSFIPD</sequence>
<name>A0A8T0DSK8_9TREM</name>
<dbReference type="CDD" id="cd03587">
    <property type="entry name" value="SOCS"/>
    <property type="match status" value="1"/>
</dbReference>
<protein>
    <recommendedName>
        <fullName evidence="1">SOCS box domain-containing protein</fullName>
    </recommendedName>
</protein>
<organism evidence="2 3">
    <name type="scientific">Paragonimus westermani</name>
    <dbReference type="NCBI Taxonomy" id="34504"/>
    <lineage>
        <taxon>Eukaryota</taxon>
        <taxon>Metazoa</taxon>
        <taxon>Spiralia</taxon>
        <taxon>Lophotrochozoa</taxon>
        <taxon>Platyhelminthes</taxon>
        <taxon>Trematoda</taxon>
        <taxon>Digenea</taxon>
        <taxon>Plagiorchiida</taxon>
        <taxon>Troglotremata</taxon>
        <taxon>Troglotrematidae</taxon>
        <taxon>Paragonimus</taxon>
    </lineage>
</organism>
<keyword evidence="3" id="KW-1185">Reference proteome</keyword>
<gene>
    <name evidence="2" type="ORF">P879_08321</name>
</gene>
<reference evidence="2 3" key="1">
    <citation type="submission" date="2019-07" db="EMBL/GenBank/DDBJ databases">
        <title>Annotation for the trematode Paragonimus westermani.</title>
        <authorList>
            <person name="Choi Y.-J."/>
        </authorList>
    </citation>
    <scope>NUCLEOTIDE SEQUENCE [LARGE SCALE GENOMIC DNA]</scope>
    <source>
        <strain evidence="2">180907_Pwestermani</strain>
    </source>
</reference>
<comment type="caution">
    <text evidence="2">The sequence shown here is derived from an EMBL/GenBank/DDBJ whole genome shotgun (WGS) entry which is preliminary data.</text>
</comment>
<dbReference type="PROSITE" id="PS50225">
    <property type="entry name" value="SOCS"/>
    <property type="match status" value="1"/>
</dbReference>
<dbReference type="SUPFAM" id="SSF158235">
    <property type="entry name" value="SOCS box-like"/>
    <property type="match status" value="1"/>
</dbReference>
<dbReference type="EMBL" id="JTDF01001034">
    <property type="protein sequence ID" value="KAF8570590.1"/>
    <property type="molecule type" value="Genomic_DNA"/>
</dbReference>
<dbReference type="OrthoDB" id="539213at2759"/>